<evidence type="ECO:0000313" key="3">
    <source>
        <dbReference type="EMBL" id="QIE59595.1"/>
    </source>
</evidence>
<keyword evidence="4" id="KW-1185">Reference proteome</keyword>
<dbReference type="Pfam" id="PF00156">
    <property type="entry name" value="Pribosyltran"/>
    <property type="match status" value="1"/>
</dbReference>
<dbReference type="EMBL" id="CP049057">
    <property type="protein sequence ID" value="QIE59595.1"/>
    <property type="molecule type" value="Genomic_DNA"/>
</dbReference>
<comment type="similarity">
    <text evidence="1">Belongs to the ComF/GntX family.</text>
</comment>
<feature type="domain" description="Phosphoribosyltransferase" evidence="2">
    <location>
        <begin position="131"/>
        <end position="217"/>
    </location>
</feature>
<evidence type="ECO:0000259" key="2">
    <source>
        <dbReference type="Pfam" id="PF00156"/>
    </source>
</evidence>
<sequence>MLNVLFPKLCHGCKTKLLKAEEVLCGNCRHQLPLACYHRTNNETVRTIFSGRIPVVNATALLQFHKKGITQQLLHDLKYRKQEQISYFFGKWLGAELAEIEAYQDIDMVIPVPIHKTKKRKRGYNQVSGFGHEISQALAIPFAENVLLKKSATKSQVFKQRFTRFGNQEVFSVKHDSLLNEKHILLVDDIVTTGATLETCANLLLEKGATKISVATMAITL</sequence>
<dbReference type="AlphaFoldDB" id="A0A6G6GLY7"/>
<dbReference type="InterPro" id="IPR051910">
    <property type="entry name" value="ComF/GntX_DNA_util-trans"/>
</dbReference>
<reference evidence="3 4" key="1">
    <citation type="submission" date="2020-02" db="EMBL/GenBank/DDBJ databases">
        <title>Complete genome sequence of Flavobacteriaceae bacterium.</title>
        <authorList>
            <person name="Kim S.-J."/>
            <person name="Kim Y.-S."/>
            <person name="Kim K.-H."/>
        </authorList>
    </citation>
    <scope>NUCLEOTIDE SEQUENCE [LARGE SCALE GENOMIC DNA]</scope>
    <source>
        <strain evidence="3 4">RR4-40</strain>
    </source>
</reference>
<name>A0A6G6GLY7_9FLAO</name>
<accession>A0A6G6GLY7</accession>
<evidence type="ECO:0000256" key="1">
    <source>
        <dbReference type="ARBA" id="ARBA00008007"/>
    </source>
</evidence>
<protein>
    <submittedName>
        <fullName evidence="3">ComF family protein</fullName>
    </submittedName>
</protein>
<organism evidence="3 4">
    <name type="scientific">Rasiella rasia</name>
    <dbReference type="NCBI Taxonomy" id="2744027"/>
    <lineage>
        <taxon>Bacteria</taxon>
        <taxon>Pseudomonadati</taxon>
        <taxon>Bacteroidota</taxon>
        <taxon>Flavobacteriia</taxon>
        <taxon>Flavobacteriales</taxon>
        <taxon>Flavobacteriaceae</taxon>
        <taxon>Rasiella</taxon>
    </lineage>
</organism>
<dbReference type="InterPro" id="IPR029057">
    <property type="entry name" value="PRTase-like"/>
</dbReference>
<dbReference type="PANTHER" id="PTHR47505">
    <property type="entry name" value="DNA UTILIZATION PROTEIN YHGH"/>
    <property type="match status" value="1"/>
</dbReference>
<dbReference type="Gene3D" id="3.40.50.2020">
    <property type="match status" value="1"/>
</dbReference>
<dbReference type="CDD" id="cd06223">
    <property type="entry name" value="PRTases_typeI"/>
    <property type="match status" value="1"/>
</dbReference>
<proteinExistence type="inferred from homology"/>
<dbReference type="Proteomes" id="UP000505306">
    <property type="component" value="Chromosome"/>
</dbReference>
<dbReference type="KEGG" id="mgel:G5B37_08470"/>
<dbReference type="SUPFAM" id="SSF53271">
    <property type="entry name" value="PRTase-like"/>
    <property type="match status" value="1"/>
</dbReference>
<dbReference type="RefSeq" id="WP_164679609.1">
    <property type="nucleotide sequence ID" value="NZ_CP049057.1"/>
</dbReference>
<evidence type="ECO:0000313" key="4">
    <source>
        <dbReference type="Proteomes" id="UP000505306"/>
    </source>
</evidence>
<dbReference type="InterPro" id="IPR000836">
    <property type="entry name" value="PRTase_dom"/>
</dbReference>
<gene>
    <name evidence="3" type="ORF">G5B37_08470</name>
</gene>
<dbReference type="PANTHER" id="PTHR47505:SF1">
    <property type="entry name" value="DNA UTILIZATION PROTEIN YHGH"/>
    <property type="match status" value="1"/>
</dbReference>